<accession>A0ABT9PDH1</accession>
<dbReference type="InterPro" id="IPR013783">
    <property type="entry name" value="Ig-like_fold"/>
</dbReference>
<dbReference type="SUPFAM" id="SSF81296">
    <property type="entry name" value="E set domains"/>
    <property type="match status" value="1"/>
</dbReference>
<dbReference type="Pfam" id="PF01833">
    <property type="entry name" value="TIG"/>
    <property type="match status" value="2"/>
</dbReference>
<name>A0ABT9PDH1_9ACTN</name>
<gene>
    <name evidence="2" type="ORF">J2S57_006497</name>
</gene>
<proteinExistence type="predicted"/>
<evidence type="ECO:0000259" key="1">
    <source>
        <dbReference type="Pfam" id="PF01833"/>
    </source>
</evidence>
<reference evidence="2 3" key="1">
    <citation type="submission" date="2023-07" db="EMBL/GenBank/DDBJ databases">
        <title>Sequencing the genomes of 1000 actinobacteria strains.</title>
        <authorList>
            <person name="Klenk H.-P."/>
        </authorList>
    </citation>
    <scope>NUCLEOTIDE SEQUENCE [LARGE SCALE GENOMIC DNA]</scope>
    <source>
        <strain evidence="2 3">DSM 44388</strain>
    </source>
</reference>
<comment type="caution">
    <text evidence="2">The sequence shown here is derived from an EMBL/GenBank/DDBJ whole genome shotgun (WGS) entry which is preliminary data.</text>
</comment>
<evidence type="ECO:0000313" key="3">
    <source>
        <dbReference type="Proteomes" id="UP001235712"/>
    </source>
</evidence>
<protein>
    <recommendedName>
        <fullName evidence="1">IPT/TIG domain-containing protein</fullName>
    </recommendedName>
</protein>
<sequence length="340" mass="33969">MLTPKLSVRRALGLGAVLALALGGLLGVSTTSEAGTTTTIKLSPASGSSTGSTSITVTGRNFADTTGTSRVRAVRFVSGTACGTDPTVGTAAAAYNVVSATKMQTTTAAGLTAGRWMLCAFDGTTSPATLLGGGVYVTALPPTATTFAESTAAVARASVFGGTVLNLTGTNFTRTTTASVDGLKVKVTYVSPTKLTLVVPAHAAGTGFKVLVTAEGGSVLSTDSISFVQVLTVVPATGTGVAGNIVTLQGAGFNAQTFSNTAGTVVAFVPGGQTLTANTTLITSLKTCTDIMVEHDRQLSCKAPVLSGAYQVQLLTAVAGKYTAPVSIVSRTATYTAGYL</sequence>
<feature type="domain" description="IPT/TIG" evidence="1">
    <location>
        <begin position="42"/>
        <end position="111"/>
    </location>
</feature>
<dbReference type="InterPro" id="IPR002909">
    <property type="entry name" value="IPT_dom"/>
</dbReference>
<keyword evidence="3" id="KW-1185">Reference proteome</keyword>
<dbReference type="EMBL" id="JAUSQZ010000001">
    <property type="protein sequence ID" value="MDP9830748.1"/>
    <property type="molecule type" value="Genomic_DNA"/>
</dbReference>
<feature type="domain" description="IPT/TIG" evidence="1">
    <location>
        <begin position="156"/>
        <end position="223"/>
    </location>
</feature>
<dbReference type="InterPro" id="IPR014756">
    <property type="entry name" value="Ig_E-set"/>
</dbReference>
<dbReference type="RefSeq" id="WP_307249856.1">
    <property type="nucleotide sequence ID" value="NZ_JAUSQZ010000001.1"/>
</dbReference>
<dbReference type="Gene3D" id="2.60.40.10">
    <property type="entry name" value="Immunoglobulins"/>
    <property type="match status" value="2"/>
</dbReference>
<dbReference type="Proteomes" id="UP001235712">
    <property type="component" value="Unassembled WGS sequence"/>
</dbReference>
<organism evidence="2 3">
    <name type="scientific">Kineosporia succinea</name>
    <dbReference type="NCBI Taxonomy" id="84632"/>
    <lineage>
        <taxon>Bacteria</taxon>
        <taxon>Bacillati</taxon>
        <taxon>Actinomycetota</taxon>
        <taxon>Actinomycetes</taxon>
        <taxon>Kineosporiales</taxon>
        <taxon>Kineosporiaceae</taxon>
        <taxon>Kineosporia</taxon>
    </lineage>
</organism>
<evidence type="ECO:0000313" key="2">
    <source>
        <dbReference type="EMBL" id="MDP9830748.1"/>
    </source>
</evidence>